<dbReference type="InterPro" id="IPR039934">
    <property type="entry name" value="C2CD2/C2CD2L"/>
</dbReference>
<dbReference type="PANTHER" id="PTHR21119">
    <property type="entry name" value="C2 DOMAIN-CONTAINING PROTEIN"/>
    <property type="match status" value="1"/>
</dbReference>
<keyword evidence="1" id="KW-0472">Membrane</keyword>
<proteinExistence type="predicted"/>
<accession>A0ABD6ELJ1</accession>
<keyword evidence="3" id="KW-1185">Reference proteome</keyword>
<name>A0ABD6ELJ1_9BILA</name>
<sequence length="105" mass="11607">MDGFLWLILSWLLVGIVCYLILNSMGASQTEAPVKHETSSTATASRLHGGEWINDIVAWLFTHMNRVPQPLTAWIDSLNEAAKKVSSPVSATDLYFNHFGGVIFT</sequence>
<dbReference type="Proteomes" id="UP001608902">
    <property type="component" value="Unassembled WGS sequence"/>
</dbReference>
<reference evidence="2 3" key="1">
    <citation type="submission" date="2024-08" db="EMBL/GenBank/DDBJ databases">
        <title>Gnathostoma spinigerum genome.</title>
        <authorList>
            <person name="Gonzalez-Bertolin B."/>
            <person name="Monzon S."/>
            <person name="Zaballos A."/>
            <person name="Jimenez P."/>
            <person name="Dekumyoy P."/>
            <person name="Varona S."/>
            <person name="Cuesta I."/>
            <person name="Sumanam S."/>
            <person name="Adisakwattana P."/>
            <person name="Gasser R.B."/>
            <person name="Hernandez-Gonzalez A."/>
            <person name="Young N.D."/>
            <person name="Perteguer M.J."/>
        </authorList>
    </citation>
    <scope>NUCLEOTIDE SEQUENCE [LARGE SCALE GENOMIC DNA]</scope>
    <source>
        <strain evidence="2">AL3</strain>
        <tissue evidence="2">Liver</tissue>
    </source>
</reference>
<dbReference type="EMBL" id="JBGFUD010006168">
    <property type="protein sequence ID" value="MFH4980834.1"/>
    <property type="molecule type" value="Genomic_DNA"/>
</dbReference>
<evidence type="ECO:0000256" key="1">
    <source>
        <dbReference type="SAM" id="Phobius"/>
    </source>
</evidence>
<keyword evidence="1" id="KW-1133">Transmembrane helix</keyword>
<dbReference type="PANTHER" id="PTHR21119:SF5">
    <property type="entry name" value="C2 DOMAIN-CONTAINING PROTEIN"/>
    <property type="match status" value="1"/>
</dbReference>
<protein>
    <recommendedName>
        <fullName evidence="4">ATP synthase F0 subunit 8</fullName>
    </recommendedName>
</protein>
<keyword evidence="1" id="KW-0812">Transmembrane</keyword>
<organism evidence="2 3">
    <name type="scientific">Gnathostoma spinigerum</name>
    <dbReference type="NCBI Taxonomy" id="75299"/>
    <lineage>
        <taxon>Eukaryota</taxon>
        <taxon>Metazoa</taxon>
        <taxon>Ecdysozoa</taxon>
        <taxon>Nematoda</taxon>
        <taxon>Chromadorea</taxon>
        <taxon>Rhabditida</taxon>
        <taxon>Spirurina</taxon>
        <taxon>Gnathostomatomorpha</taxon>
        <taxon>Gnathostomatoidea</taxon>
        <taxon>Gnathostomatidae</taxon>
        <taxon>Gnathostoma</taxon>
    </lineage>
</organism>
<evidence type="ECO:0008006" key="4">
    <source>
        <dbReference type="Google" id="ProtNLM"/>
    </source>
</evidence>
<evidence type="ECO:0000313" key="2">
    <source>
        <dbReference type="EMBL" id="MFH4980834.1"/>
    </source>
</evidence>
<feature type="transmembrane region" description="Helical" evidence="1">
    <location>
        <begin position="6"/>
        <end position="22"/>
    </location>
</feature>
<comment type="caution">
    <text evidence="2">The sequence shown here is derived from an EMBL/GenBank/DDBJ whole genome shotgun (WGS) entry which is preliminary data.</text>
</comment>
<evidence type="ECO:0000313" key="3">
    <source>
        <dbReference type="Proteomes" id="UP001608902"/>
    </source>
</evidence>
<dbReference type="AlphaFoldDB" id="A0ABD6ELJ1"/>
<gene>
    <name evidence="2" type="ORF">AB6A40_007543</name>
</gene>